<dbReference type="AlphaFoldDB" id="A0A5N6T8Y6"/>
<reference evidence="2 3" key="1">
    <citation type="submission" date="2019-04" db="EMBL/GenBank/DDBJ databases">
        <title>Friends and foes A comparative genomics study of 23 Aspergillus species from section Flavi.</title>
        <authorList>
            <consortium name="DOE Joint Genome Institute"/>
            <person name="Kjaerbolling I."/>
            <person name="Vesth T."/>
            <person name="Frisvad J.C."/>
            <person name="Nybo J.L."/>
            <person name="Theobald S."/>
            <person name="Kildgaard S."/>
            <person name="Isbrandt T."/>
            <person name="Kuo A."/>
            <person name="Sato A."/>
            <person name="Lyhne E.K."/>
            <person name="Kogle M.E."/>
            <person name="Wiebenga A."/>
            <person name="Kun R.S."/>
            <person name="Lubbers R.J."/>
            <person name="Makela M.R."/>
            <person name="Barry K."/>
            <person name="Chovatia M."/>
            <person name="Clum A."/>
            <person name="Daum C."/>
            <person name="Haridas S."/>
            <person name="He G."/>
            <person name="LaButti K."/>
            <person name="Lipzen A."/>
            <person name="Mondo S."/>
            <person name="Riley R."/>
            <person name="Salamov A."/>
            <person name="Simmons B.A."/>
            <person name="Magnuson J.K."/>
            <person name="Henrissat B."/>
            <person name="Mortensen U.H."/>
            <person name="Larsen T.O."/>
            <person name="Devries R.P."/>
            <person name="Grigoriev I.V."/>
            <person name="Machida M."/>
            <person name="Baker S.E."/>
            <person name="Andersen M.R."/>
        </authorList>
    </citation>
    <scope>NUCLEOTIDE SEQUENCE [LARGE SCALE GENOMIC DNA]</scope>
    <source>
        <strain evidence="2 3">CBS 117625</strain>
    </source>
</reference>
<dbReference type="Gene3D" id="2.120.10.30">
    <property type="entry name" value="TolB, C-terminal domain"/>
    <property type="match status" value="1"/>
</dbReference>
<proteinExistence type="predicted"/>
<keyword evidence="2" id="KW-0378">Hydrolase</keyword>
<dbReference type="EMBL" id="ML743553">
    <property type="protein sequence ID" value="KAE8142783.1"/>
    <property type="molecule type" value="Genomic_DNA"/>
</dbReference>
<dbReference type="PANTHER" id="PTHR43056:SF5">
    <property type="entry name" value="PEPTIDASE S9 PROLYL OLIGOPEPTIDASE CATALYTIC DOMAIN-CONTAINING PROTEIN"/>
    <property type="match status" value="1"/>
</dbReference>
<dbReference type="Proteomes" id="UP000325672">
    <property type="component" value="Unassembled WGS sequence"/>
</dbReference>
<dbReference type="InterPro" id="IPR001375">
    <property type="entry name" value="Peptidase_S9_cat"/>
</dbReference>
<sequence length="660" mass="73109">MANPIQTAAYGTWASPITADMLAQTGGNMENVTVTSDGTIYLLEARPLEDGRNCIVQCSQGTARDVLPREYNARSRVHEYGGKAMTTSPTGEIIFTDGKTMGLYRLEPATGTVERLTTPSETLRYVCTSIHTSPATGKIDWILAVQEDHTKPAPADVQNTVVAIEVATKKIVPLLQGADFYSYAQFSPAGDEICWVQWNHPDMPWTGTLLWTGHWENGNLSGPHLVAGKAQAESITQPRWGPDGTLYFVSDRTGYWQLYRLPPGASSQATRIQLNDLEQVEFAHPDWNMGNCTYTCLTSHQIIAAYMRNAQWSFILINLDDDSYRELNMPITDNIELAERPLSENSVAVLGSSSTSFNTLYILSISETVHLQALKKAVDISLPETFISPTQHISFPRVHGKFQQGECYAIFRAPQNPDYQAPKGTLPPLVVSLHGGPTSCSGVGLQLSNLYWTSRGYAVVWVNYGGSSGYGRAYRDLLNGRWGELDIADAASCVSFLASTSQVDGDQVGIRGGSAGGYAVLQALCDYPTLFAGGNSLYGIANLRTLCEDTHKFESQYAYNLLFPPDMPDEERERVLHDRSPCYHADQIQAPLLMLQGEEDHVVPLNQAQDMERVMKEHDRQVKLVVFAGEGHGFRQAANKKRALNEEEHWWQKNLLKMKV</sequence>
<evidence type="ECO:0000259" key="1">
    <source>
        <dbReference type="Pfam" id="PF00326"/>
    </source>
</evidence>
<dbReference type="Pfam" id="PF00326">
    <property type="entry name" value="Peptidase_S9"/>
    <property type="match status" value="1"/>
</dbReference>
<dbReference type="GO" id="GO:0008236">
    <property type="term" value="F:serine-type peptidase activity"/>
    <property type="evidence" value="ECO:0007669"/>
    <property type="project" value="InterPro"/>
</dbReference>
<dbReference type="InterPro" id="IPR011042">
    <property type="entry name" value="6-blade_b-propeller_TolB-like"/>
</dbReference>
<dbReference type="SUPFAM" id="SSF82171">
    <property type="entry name" value="DPP6 N-terminal domain-like"/>
    <property type="match status" value="1"/>
</dbReference>
<dbReference type="PANTHER" id="PTHR43056">
    <property type="entry name" value="PEPTIDASE S9 PROLYL OLIGOPEPTIDASE"/>
    <property type="match status" value="1"/>
</dbReference>
<gene>
    <name evidence="2" type="ORF">BDV38DRAFT_93348</name>
</gene>
<dbReference type="RefSeq" id="XP_031918846.1">
    <property type="nucleotide sequence ID" value="XM_032064147.1"/>
</dbReference>
<accession>A0A5N6T8Y6</accession>
<evidence type="ECO:0000313" key="3">
    <source>
        <dbReference type="Proteomes" id="UP000325672"/>
    </source>
</evidence>
<dbReference type="Gene3D" id="3.40.50.1820">
    <property type="entry name" value="alpha/beta hydrolase"/>
    <property type="match status" value="1"/>
</dbReference>
<evidence type="ECO:0000313" key="2">
    <source>
        <dbReference type="EMBL" id="KAE8142783.1"/>
    </source>
</evidence>
<dbReference type="InterPro" id="IPR011659">
    <property type="entry name" value="WD40"/>
</dbReference>
<dbReference type="InterPro" id="IPR029058">
    <property type="entry name" value="AB_hydrolase_fold"/>
</dbReference>
<protein>
    <submittedName>
        <fullName evidence="2">Alpha/Beta hydrolase protein</fullName>
    </submittedName>
</protein>
<dbReference type="GeneID" id="43648357"/>
<dbReference type="Pfam" id="PF07676">
    <property type="entry name" value="PD40"/>
    <property type="match status" value="1"/>
</dbReference>
<feature type="domain" description="Peptidase S9 prolyl oligopeptidase catalytic" evidence="1">
    <location>
        <begin position="449"/>
        <end position="655"/>
    </location>
</feature>
<keyword evidence="3" id="KW-1185">Reference proteome</keyword>
<organism evidence="2 3">
    <name type="scientific">Aspergillus pseudotamarii</name>
    <dbReference type="NCBI Taxonomy" id="132259"/>
    <lineage>
        <taxon>Eukaryota</taxon>
        <taxon>Fungi</taxon>
        <taxon>Dikarya</taxon>
        <taxon>Ascomycota</taxon>
        <taxon>Pezizomycotina</taxon>
        <taxon>Eurotiomycetes</taxon>
        <taxon>Eurotiomycetidae</taxon>
        <taxon>Eurotiales</taxon>
        <taxon>Aspergillaceae</taxon>
        <taxon>Aspergillus</taxon>
        <taxon>Aspergillus subgen. Circumdati</taxon>
    </lineage>
</organism>
<dbReference type="SUPFAM" id="SSF53474">
    <property type="entry name" value="alpha/beta-Hydrolases"/>
    <property type="match status" value="1"/>
</dbReference>
<dbReference type="InterPro" id="IPR050585">
    <property type="entry name" value="Xaa-Pro_dipeptidyl-ppase/CocE"/>
</dbReference>
<dbReference type="OrthoDB" id="43744at2759"/>
<name>A0A5N6T8Y6_ASPPS</name>
<dbReference type="GO" id="GO:0006508">
    <property type="term" value="P:proteolysis"/>
    <property type="evidence" value="ECO:0007669"/>
    <property type="project" value="InterPro"/>
</dbReference>